<dbReference type="InterPro" id="IPR026350">
    <property type="entry name" value="GxxExxY"/>
</dbReference>
<proteinExistence type="predicted"/>
<dbReference type="AlphaFoldDB" id="A0A1Q2HNW4"/>
<dbReference type="Proteomes" id="UP000188273">
    <property type="component" value="Chromosome"/>
</dbReference>
<evidence type="ECO:0000313" key="1">
    <source>
        <dbReference type="EMBL" id="AQQ09147.1"/>
    </source>
</evidence>
<dbReference type="Pfam" id="PF13366">
    <property type="entry name" value="PDDEXK_3"/>
    <property type="match status" value="1"/>
</dbReference>
<protein>
    <submittedName>
        <fullName evidence="1">GxxExxY protein</fullName>
    </submittedName>
</protein>
<reference evidence="2" key="1">
    <citation type="submission" date="2017-02" db="EMBL/GenBank/DDBJ databases">
        <title>Comparative genomics and description of representatives of a novel lineage of planctomycetes thriving in anoxic sediments.</title>
        <authorList>
            <person name="Spring S."/>
            <person name="Bunk B."/>
            <person name="Sproer C."/>
            <person name="Klenk H.-P."/>
        </authorList>
    </citation>
    <scope>NUCLEOTIDE SEQUENCE [LARGE SCALE GENOMIC DNA]</scope>
    <source>
        <strain evidence="2">L21-RPul-D3</strain>
    </source>
</reference>
<gene>
    <name evidence="1" type="ORF">L21SP3_00947</name>
</gene>
<dbReference type="EMBL" id="CP019633">
    <property type="protein sequence ID" value="AQQ09147.1"/>
    <property type="molecule type" value="Genomic_DNA"/>
</dbReference>
<dbReference type="NCBIfam" id="TIGR04256">
    <property type="entry name" value="GxxExxY"/>
    <property type="match status" value="1"/>
</dbReference>
<accession>A0A1Q2HNW4</accession>
<organism evidence="1 2">
    <name type="scientific">Sedimentisphaera cyanobacteriorum</name>
    <dbReference type="NCBI Taxonomy" id="1940790"/>
    <lineage>
        <taxon>Bacteria</taxon>
        <taxon>Pseudomonadati</taxon>
        <taxon>Planctomycetota</taxon>
        <taxon>Phycisphaerae</taxon>
        <taxon>Sedimentisphaerales</taxon>
        <taxon>Sedimentisphaeraceae</taxon>
        <taxon>Sedimentisphaera</taxon>
    </lineage>
</organism>
<dbReference type="KEGG" id="pbu:L21SP3_00947"/>
<evidence type="ECO:0000313" key="2">
    <source>
        <dbReference type="Proteomes" id="UP000188273"/>
    </source>
</evidence>
<name>A0A1Q2HNW4_9BACT</name>
<keyword evidence="2" id="KW-1185">Reference proteome</keyword>
<sequence length="114" mass="13305">MAAAFEVYNTLGYGFLEEVYQDALEVELERRGIEYQSQPLLNVYYKNFKLNKYYRPDLFVSQVIVVELKAIPSITSVEEAQLLNYLKATGKAVGYLINWGNSNKLEWKRYVYNS</sequence>
<dbReference type="STRING" id="1940790.L21SP3_00947"/>